<proteinExistence type="predicted"/>
<accession>A0A7J7C6I8</accession>
<organism evidence="3 4">
    <name type="scientific">Tripterygium wilfordii</name>
    <name type="common">Thunder God vine</name>
    <dbReference type="NCBI Taxonomy" id="458696"/>
    <lineage>
        <taxon>Eukaryota</taxon>
        <taxon>Viridiplantae</taxon>
        <taxon>Streptophyta</taxon>
        <taxon>Embryophyta</taxon>
        <taxon>Tracheophyta</taxon>
        <taxon>Spermatophyta</taxon>
        <taxon>Magnoliopsida</taxon>
        <taxon>eudicotyledons</taxon>
        <taxon>Gunneridae</taxon>
        <taxon>Pentapetalae</taxon>
        <taxon>rosids</taxon>
        <taxon>fabids</taxon>
        <taxon>Celastrales</taxon>
        <taxon>Celastraceae</taxon>
        <taxon>Tripterygium</taxon>
    </lineage>
</organism>
<dbReference type="PANTHER" id="PTHR35297:SF2">
    <property type="entry name" value="PROTEIN, PUTATIVE-RELATED"/>
    <property type="match status" value="1"/>
</dbReference>
<dbReference type="EMBL" id="JAAARO010000020">
    <property type="protein sequence ID" value="KAF5729722.1"/>
    <property type="molecule type" value="Genomic_DNA"/>
</dbReference>
<keyword evidence="4" id="KW-1185">Reference proteome</keyword>
<keyword evidence="2" id="KW-0812">Transmembrane</keyword>
<feature type="compositionally biased region" description="Basic and acidic residues" evidence="1">
    <location>
        <begin position="15"/>
        <end position="34"/>
    </location>
</feature>
<dbReference type="AlphaFoldDB" id="A0A7J7C6I8"/>
<evidence type="ECO:0000313" key="3">
    <source>
        <dbReference type="EMBL" id="KAF5729722.1"/>
    </source>
</evidence>
<sequence>MQRQSLGSPVTKLHSHGEAKTETLSNEDLKRKDLPSPLVLTNNHIDEEHKTAKPRRFSTSPQSPPPKPDKLIHLIPALTLFCFLVLYLFSHTPSPSDLAQFNGFHRSAKLIDSTVISNIDRLSELRRSNVLAIRSLRNLQDVNKPAPRYRSHRKIADF</sequence>
<keyword evidence="2" id="KW-1133">Transmembrane helix</keyword>
<feature type="transmembrane region" description="Helical" evidence="2">
    <location>
        <begin position="71"/>
        <end position="89"/>
    </location>
</feature>
<evidence type="ECO:0000256" key="1">
    <source>
        <dbReference type="SAM" id="MobiDB-lite"/>
    </source>
</evidence>
<dbReference type="OrthoDB" id="783427at2759"/>
<evidence type="ECO:0000313" key="4">
    <source>
        <dbReference type="Proteomes" id="UP000593562"/>
    </source>
</evidence>
<reference evidence="3 4" key="1">
    <citation type="journal article" date="2020" name="Nat. Commun.">
        <title>Genome of Tripterygium wilfordii and identification of cytochrome P450 involved in triptolide biosynthesis.</title>
        <authorList>
            <person name="Tu L."/>
            <person name="Su P."/>
            <person name="Zhang Z."/>
            <person name="Gao L."/>
            <person name="Wang J."/>
            <person name="Hu T."/>
            <person name="Zhou J."/>
            <person name="Zhang Y."/>
            <person name="Zhao Y."/>
            <person name="Liu Y."/>
            <person name="Song Y."/>
            <person name="Tong Y."/>
            <person name="Lu Y."/>
            <person name="Yang J."/>
            <person name="Xu C."/>
            <person name="Jia M."/>
            <person name="Peters R.J."/>
            <person name="Huang L."/>
            <person name="Gao W."/>
        </authorList>
    </citation>
    <scope>NUCLEOTIDE SEQUENCE [LARGE SCALE GENOMIC DNA]</scope>
    <source>
        <strain evidence="4">cv. XIE 37</strain>
        <tissue evidence="3">Leaf</tissue>
    </source>
</reference>
<evidence type="ECO:0000256" key="2">
    <source>
        <dbReference type="SAM" id="Phobius"/>
    </source>
</evidence>
<dbReference type="InParanoid" id="A0A7J7C6I8"/>
<dbReference type="FunCoup" id="A0A7J7C6I8">
    <property type="interactions" value="401"/>
</dbReference>
<gene>
    <name evidence="3" type="ORF">HS088_TW20G00086</name>
</gene>
<protein>
    <submittedName>
        <fullName evidence="3">Uncharacterized protein</fullName>
    </submittedName>
</protein>
<comment type="caution">
    <text evidence="3">The sequence shown here is derived from an EMBL/GenBank/DDBJ whole genome shotgun (WGS) entry which is preliminary data.</text>
</comment>
<dbReference type="Proteomes" id="UP000593562">
    <property type="component" value="Unassembled WGS sequence"/>
</dbReference>
<dbReference type="PANTHER" id="PTHR35297">
    <property type="entry name" value="PROTEIN, PUTATIVE-RELATED"/>
    <property type="match status" value="1"/>
</dbReference>
<keyword evidence="2" id="KW-0472">Membrane</keyword>
<feature type="region of interest" description="Disordered" evidence="1">
    <location>
        <begin position="1"/>
        <end position="69"/>
    </location>
</feature>
<name>A0A7J7C6I8_TRIWF</name>